<gene>
    <name evidence="5" type="ORF">JQ619_31355</name>
</gene>
<proteinExistence type="predicted"/>
<dbReference type="SUPFAM" id="SSF46689">
    <property type="entry name" value="Homeodomain-like"/>
    <property type="match status" value="1"/>
</dbReference>
<dbReference type="InterPro" id="IPR002818">
    <property type="entry name" value="DJ-1/PfpI"/>
</dbReference>
<dbReference type="PROSITE" id="PS01124">
    <property type="entry name" value="HTH_ARAC_FAMILY_2"/>
    <property type="match status" value="1"/>
</dbReference>
<dbReference type="Proteomes" id="UP001314635">
    <property type="component" value="Unassembled WGS sequence"/>
</dbReference>
<dbReference type="Pfam" id="PF01965">
    <property type="entry name" value="DJ-1_PfpI"/>
    <property type="match status" value="1"/>
</dbReference>
<evidence type="ECO:0000256" key="3">
    <source>
        <dbReference type="ARBA" id="ARBA00023163"/>
    </source>
</evidence>
<dbReference type="EMBL" id="JAFCLK010000038">
    <property type="protein sequence ID" value="MBR1140265.1"/>
    <property type="molecule type" value="Genomic_DNA"/>
</dbReference>
<dbReference type="PANTHER" id="PTHR43130:SF3">
    <property type="entry name" value="HTH-TYPE TRANSCRIPTIONAL REGULATOR RV1931C"/>
    <property type="match status" value="1"/>
</dbReference>
<dbReference type="PANTHER" id="PTHR43130">
    <property type="entry name" value="ARAC-FAMILY TRANSCRIPTIONAL REGULATOR"/>
    <property type="match status" value="1"/>
</dbReference>
<dbReference type="InterPro" id="IPR018060">
    <property type="entry name" value="HTH_AraC"/>
</dbReference>
<dbReference type="InterPro" id="IPR052158">
    <property type="entry name" value="INH-QAR"/>
</dbReference>
<comment type="caution">
    <text evidence="5">The sequence shown here is derived from an EMBL/GenBank/DDBJ whole genome shotgun (WGS) entry which is preliminary data.</text>
</comment>
<dbReference type="InterPro" id="IPR009057">
    <property type="entry name" value="Homeodomain-like_sf"/>
</dbReference>
<evidence type="ECO:0000313" key="5">
    <source>
        <dbReference type="EMBL" id="MBR1140265.1"/>
    </source>
</evidence>
<name>A0ABS5GG19_9BRAD</name>
<evidence type="ECO:0000256" key="1">
    <source>
        <dbReference type="ARBA" id="ARBA00023015"/>
    </source>
</evidence>
<accession>A0ABS5GG19</accession>
<dbReference type="PROSITE" id="PS00041">
    <property type="entry name" value="HTH_ARAC_FAMILY_1"/>
    <property type="match status" value="1"/>
</dbReference>
<evidence type="ECO:0000259" key="4">
    <source>
        <dbReference type="PROSITE" id="PS01124"/>
    </source>
</evidence>
<protein>
    <submittedName>
        <fullName evidence="5">GlxA family transcriptional regulator</fullName>
    </submittedName>
</protein>
<keyword evidence="1" id="KW-0805">Transcription regulation</keyword>
<dbReference type="Pfam" id="PF12833">
    <property type="entry name" value="HTH_18"/>
    <property type="match status" value="1"/>
</dbReference>
<dbReference type="Gene3D" id="3.40.50.880">
    <property type="match status" value="1"/>
</dbReference>
<dbReference type="RefSeq" id="WP_148221421.1">
    <property type="nucleotide sequence ID" value="NZ_JABFDP010000027.1"/>
</dbReference>
<keyword evidence="2" id="KW-0238">DNA-binding</keyword>
<dbReference type="InterPro" id="IPR018062">
    <property type="entry name" value="HTH_AraC-typ_CS"/>
</dbReference>
<evidence type="ECO:0000256" key="2">
    <source>
        <dbReference type="ARBA" id="ARBA00023125"/>
    </source>
</evidence>
<sequence length="333" mass="37056">MSRNDERGSRSDGPRGDDVRAHRVGFLLIPGFALMSYASAVEPLRAANVLSGRTLYRWRHIAIRGSDIAASNGVRIPADATIGSAARLDSIVVCAGGNPATFSHPPTLSYLRSTARHGVRMIGVSAGPFILAQAGLLDSYRCTLHWEHMPAFTETFPHLSLSRSLFEIDRDRFTCAGGIAALDMMHAMIRIDHGARLAAAVSDWFLQTEVRRGGAAQRLSPAQRFGVHHPKLVDTLLRMERRIERPLAPRELAAGADLSLRQLERLFAQHLGTTLHRRYLQIRLEHARGLLRQSTMAIHEVALATGFATPMHFARCYRRQFGLAPREERRAHR</sequence>
<feature type="domain" description="HTH araC/xylS-type" evidence="4">
    <location>
        <begin position="233"/>
        <end position="331"/>
    </location>
</feature>
<organism evidence="5 6">
    <name type="scientific">Bradyrhizobium denitrificans</name>
    <dbReference type="NCBI Taxonomy" id="2734912"/>
    <lineage>
        <taxon>Bacteria</taxon>
        <taxon>Pseudomonadati</taxon>
        <taxon>Pseudomonadota</taxon>
        <taxon>Alphaproteobacteria</taxon>
        <taxon>Hyphomicrobiales</taxon>
        <taxon>Nitrobacteraceae</taxon>
        <taxon>Bradyrhizobium</taxon>
    </lineage>
</organism>
<dbReference type="SMART" id="SM00342">
    <property type="entry name" value="HTH_ARAC"/>
    <property type="match status" value="1"/>
</dbReference>
<keyword evidence="3" id="KW-0804">Transcription</keyword>
<dbReference type="CDD" id="cd03136">
    <property type="entry name" value="GATase1_AraC_ArgR_like"/>
    <property type="match status" value="1"/>
</dbReference>
<dbReference type="Gene3D" id="1.10.10.60">
    <property type="entry name" value="Homeodomain-like"/>
    <property type="match status" value="1"/>
</dbReference>
<reference evidence="6" key="1">
    <citation type="journal article" date="2021" name="ISME J.">
        <title>Evolutionary origin and ecological implication of a unique nif island in free-living Bradyrhizobium lineages.</title>
        <authorList>
            <person name="Tao J."/>
        </authorList>
    </citation>
    <scope>NUCLEOTIDE SEQUENCE [LARGE SCALE GENOMIC DNA]</scope>
    <source>
        <strain evidence="6">SZCCT0094</strain>
    </source>
</reference>
<dbReference type="SUPFAM" id="SSF52317">
    <property type="entry name" value="Class I glutamine amidotransferase-like"/>
    <property type="match status" value="1"/>
</dbReference>
<keyword evidence="6" id="KW-1185">Reference proteome</keyword>
<dbReference type="InterPro" id="IPR029062">
    <property type="entry name" value="Class_I_gatase-like"/>
</dbReference>
<evidence type="ECO:0000313" key="6">
    <source>
        <dbReference type="Proteomes" id="UP001314635"/>
    </source>
</evidence>